<dbReference type="Gene3D" id="1.10.10.10">
    <property type="entry name" value="Winged helix-like DNA-binding domain superfamily/Winged helix DNA-binding domain"/>
    <property type="match status" value="1"/>
</dbReference>
<feature type="domain" description="CoA-binding" evidence="7">
    <location>
        <begin position="81"/>
        <end position="182"/>
    </location>
</feature>
<dbReference type="HAMAP" id="MF_01131">
    <property type="entry name" value="Rex"/>
    <property type="match status" value="1"/>
</dbReference>
<dbReference type="GO" id="GO:0005737">
    <property type="term" value="C:cytoplasm"/>
    <property type="evidence" value="ECO:0007669"/>
    <property type="project" value="UniProtKB-SubCell"/>
</dbReference>
<comment type="subunit">
    <text evidence="6">Homodimer.</text>
</comment>
<evidence type="ECO:0000313" key="9">
    <source>
        <dbReference type="Proteomes" id="UP000076586"/>
    </source>
</evidence>
<dbReference type="AlphaFoldDB" id="A0A171AHJ4"/>
<proteinExistence type="inferred from homology"/>
<dbReference type="Pfam" id="PF02629">
    <property type="entry name" value="CoA_binding"/>
    <property type="match status" value="1"/>
</dbReference>
<organism evidence="8 9">
    <name type="scientific">Paludibacter jiangxiensis</name>
    <dbReference type="NCBI Taxonomy" id="681398"/>
    <lineage>
        <taxon>Bacteria</taxon>
        <taxon>Pseudomonadati</taxon>
        <taxon>Bacteroidota</taxon>
        <taxon>Bacteroidia</taxon>
        <taxon>Bacteroidales</taxon>
        <taxon>Paludibacteraceae</taxon>
        <taxon>Paludibacter</taxon>
    </lineage>
</organism>
<evidence type="ECO:0000256" key="3">
    <source>
        <dbReference type="ARBA" id="ARBA00023015"/>
    </source>
</evidence>
<keyword evidence="2 6" id="KW-0678">Repressor</keyword>
<dbReference type="OrthoDB" id="9784760at2"/>
<accession>A0A171AHJ4</accession>
<evidence type="ECO:0000256" key="2">
    <source>
        <dbReference type="ARBA" id="ARBA00022491"/>
    </source>
</evidence>
<dbReference type="SMART" id="SM00881">
    <property type="entry name" value="CoA_binding"/>
    <property type="match status" value="1"/>
</dbReference>
<dbReference type="InterPro" id="IPR022876">
    <property type="entry name" value="Tscrpt_rep_Rex"/>
</dbReference>
<keyword evidence="4 6" id="KW-0238">DNA-binding</keyword>
<reference evidence="9" key="2">
    <citation type="journal article" date="2017" name="Genome Announc.">
        <title>Draft genome sequence of Paludibacter jiangxiensis NM7(T), a propionate-producing fermentative bacterium.</title>
        <authorList>
            <person name="Qiu Y.-L."/>
            <person name="Tourlousse D.M."/>
            <person name="Matsuura N."/>
            <person name="Ohashi A."/>
            <person name="Sekiguchi Y."/>
        </authorList>
    </citation>
    <scope>NUCLEOTIDE SEQUENCE [LARGE SCALE GENOMIC DNA]</scope>
    <source>
        <strain evidence="9">NM7</strain>
    </source>
</reference>
<comment type="function">
    <text evidence="6">Modulates transcription in response to changes in cellular NADH/NAD(+) redox state.</text>
</comment>
<dbReference type="PANTHER" id="PTHR35786:SF1">
    <property type="entry name" value="REDOX-SENSING TRANSCRIPTIONAL REPRESSOR REX 1"/>
    <property type="match status" value="1"/>
</dbReference>
<evidence type="ECO:0000256" key="5">
    <source>
        <dbReference type="ARBA" id="ARBA00023163"/>
    </source>
</evidence>
<keyword evidence="6" id="KW-0520">NAD</keyword>
<dbReference type="NCBIfam" id="NF003996">
    <property type="entry name" value="PRK05472.2-5"/>
    <property type="match status" value="1"/>
</dbReference>
<evidence type="ECO:0000259" key="7">
    <source>
        <dbReference type="SMART" id="SM00881"/>
    </source>
</evidence>
<dbReference type="Proteomes" id="UP000076586">
    <property type="component" value="Unassembled WGS sequence"/>
</dbReference>
<dbReference type="SUPFAM" id="SSF46785">
    <property type="entry name" value="Winged helix' DNA-binding domain"/>
    <property type="match status" value="1"/>
</dbReference>
<comment type="similarity">
    <text evidence="6">Belongs to the transcriptional regulatory Rex family.</text>
</comment>
<dbReference type="InterPro" id="IPR036390">
    <property type="entry name" value="WH_DNA-bd_sf"/>
</dbReference>
<dbReference type="PANTHER" id="PTHR35786">
    <property type="entry name" value="REDOX-SENSING TRANSCRIPTIONAL REPRESSOR REX"/>
    <property type="match status" value="1"/>
</dbReference>
<dbReference type="InterPro" id="IPR036291">
    <property type="entry name" value="NAD(P)-bd_dom_sf"/>
</dbReference>
<comment type="subcellular location">
    <subcellularLocation>
        <location evidence="6">Cytoplasm</location>
    </subcellularLocation>
</comment>
<keyword evidence="5 6" id="KW-0804">Transcription</keyword>
<comment type="caution">
    <text evidence="8">The sequence shown here is derived from an EMBL/GenBank/DDBJ whole genome shotgun (WGS) entry which is preliminary data.</text>
</comment>
<dbReference type="Pfam" id="PF06971">
    <property type="entry name" value="Put_DNA-bind_N"/>
    <property type="match status" value="1"/>
</dbReference>
<dbReference type="InterPro" id="IPR003781">
    <property type="entry name" value="CoA-bd"/>
</dbReference>
<dbReference type="SUPFAM" id="SSF51735">
    <property type="entry name" value="NAD(P)-binding Rossmann-fold domains"/>
    <property type="match status" value="1"/>
</dbReference>
<dbReference type="InterPro" id="IPR036388">
    <property type="entry name" value="WH-like_DNA-bd_sf"/>
</dbReference>
<evidence type="ECO:0000256" key="4">
    <source>
        <dbReference type="ARBA" id="ARBA00023125"/>
    </source>
</evidence>
<dbReference type="GO" id="GO:0045892">
    <property type="term" value="P:negative regulation of DNA-templated transcription"/>
    <property type="evidence" value="ECO:0007669"/>
    <property type="project" value="InterPro"/>
</dbReference>
<dbReference type="GO" id="GO:0003677">
    <property type="term" value="F:DNA binding"/>
    <property type="evidence" value="ECO:0007669"/>
    <property type="project" value="UniProtKB-UniRule"/>
</dbReference>
<evidence type="ECO:0000256" key="1">
    <source>
        <dbReference type="ARBA" id="ARBA00022490"/>
    </source>
</evidence>
<keyword evidence="3 6" id="KW-0805">Transcription regulation</keyword>
<dbReference type="GO" id="GO:0003700">
    <property type="term" value="F:DNA-binding transcription factor activity"/>
    <property type="evidence" value="ECO:0007669"/>
    <property type="project" value="UniProtKB-UniRule"/>
</dbReference>
<reference evidence="9" key="1">
    <citation type="submission" date="2016-04" db="EMBL/GenBank/DDBJ databases">
        <title>Draft genome sequence of Paludibacter jiangxiensis strain NM7.</title>
        <authorList>
            <person name="Qiu Y."/>
            <person name="Matsuura N."/>
            <person name="Ohashi A."/>
            <person name="Tourlousse M.D."/>
            <person name="Sekiguchi Y."/>
        </authorList>
    </citation>
    <scope>NUCLEOTIDE SEQUENCE [LARGE SCALE GENOMIC DNA]</scope>
    <source>
        <strain evidence="9">NM7</strain>
    </source>
</reference>
<keyword evidence="1 6" id="KW-0963">Cytoplasm</keyword>
<evidence type="ECO:0000313" key="8">
    <source>
        <dbReference type="EMBL" id="GAT63739.1"/>
    </source>
</evidence>
<dbReference type="RefSeq" id="WP_068705217.1">
    <property type="nucleotide sequence ID" value="NZ_BDCR01000004.1"/>
</dbReference>
<dbReference type="NCBIfam" id="NF003995">
    <property type="entry name" value="PRK05472.2-4"/>
    <property type="match status" value="1"/>
</dbReference>
<dbReference type="Gene3D" id="3.40.50.720">
    <property type="entry name" value="NAD(P)-binding Rossmann-like Domain"/>
    <property type="match status" value="1"/>
</dbReference>
<dbReference type="InterPro" id="IPR009718">
    <property type="entry name" value="Rex_DNA-bd_C_dom"/>
</dbReference>
<name>A0A171AHJ4_9BACT</name>
<dbReference type="EMBL" id="BDCR01000004">
    <property type="protein sequence ID" value="GAT63739.1"/>
    <property type="molecule type" value="Genomic_DNA"/>
</dbReference>
<dbReference type="STRING" id="681398.PJIAN_4280"/>
<evidence type="ECO:0000256" key="6">
    <source>
        <dbReference type="HAMAP-Rule" id="MF_01131"/>
    </source>
</evidence>
<keyword evidence="9" id="KW-1185">Reference proteome</keyword>
<feature type="DNA-binding region" description="H-T-H motif" evidence="6">
    <location>
        <begin position="18"/>
        <end position="57"/>
    </location>
</feature>
<feature type="binding site" evidence="6">
    <location>
        <begin position="92"/>
        <end position="97"/>
    </location>
    <ligand>
        <name>NAD(+)</name>
        <dbReference type="ChEBI" id="CHEBI:57540"/>
    </ligand>
</feature>
<dbReference type="NCBIfam" id="NF003994">
    <property type="entry name" value="PRK05472.2-3"/>
    <property type="match status" value="1"/>
</dbReference>
<dbReference type="GO" id="GO:0051775">
    <property type="term" value="P:response to redox state"/>
    <property type="evidence" value="ECO:0007669"/>
    <property type="project" value="InterPro"/>
</dbReference>
<protein>
    <recommendedName>
        <fullName evidence="6">Redox-sensing transcriptional repressor Rex</fullName>
    </recommendedName>
</protein>
<gene>
    <name evidence="6" type="primary">rex</name>
    <name evidence="8" type="ORF">PJIAN_4280</name>
</gene>
<sequence length="211" mass="23695">MDSTQLHLPEPALRRLPWYLSYAKLALERGETTVSSTQIAKDIGVEASMVAKDLSYINVTGKTRVGYSTFTLIEVIETFLGFTETHKAFLFGVGRLGGALLQDNGLRQFGLEIIAAFDVKFELAGTNINHIPIHYIDRMNELRQQTGVDIGILTVPINQAQEVADMMIQADFKAIWNFTPIRIRVPNNIVVQNTSIYAHLAVMFNRLRMNP</sequence>